<evidence type="ECO:0000256" key="1">
    <source>
        <dbReference type="SAM" id="Phobius"/>
    </source>
</evidence>
<dbReference type="OrthoDB" id="1909107at2"/>
<dbReference type="EMBL" id="CP002049">
    <property type="protein sequence ID" value="ADI14904.1"/>
    <property type="molecule type" value="Genomic_DNA"/>
</dbReference>
<dbReference type="eggNOG" id="ENOG5032S57">
    <property type="taxonomic scope" value="Bacteria"/>
</dbReference>
<dbReference type="KEGG" id="tra:Trad_1786"/>
<keyword evidence="1" id="KW-0472">Membrane</keyword>
<reference evidence="3" key="1">
    <citation type="submission" date="2010-05" db="EMBL/GenBank/DDBJ databases">
        <title>The complete genome of Truepera radiovictris DSM 17093.</title>
        <authorList>
            <consortium name="US DOE Joint Genome Institute (JGI-PGF)"/>
            <person name="Lucas S."/>
            <person name="Copeland A."/>
            <person name="Lapidus A."/>
            <person name="Glavina del Rio T."/>
            <person name="Dalin E."/>
            <person name="Tice H."/>
            <person name="Bruce D."/>
            <person name="Goodwin L."/>
            <person name="Pitluck S."/>
            <person name="Kyrpides N."/>
            <person name="Mavromatis K."/>
            <person name="Ovchinnikova G."/>
            <person name="Munk A.C."/>
            <person name="Detter J.C."/>
            <person name="Han C."/>
            <person name="Tapia R."/>
            <person name="Land M."/>
            <person name="Hauser L."/>
            <person name="Markowitz V."/>
            <person name="Cheng J.-F."/>
            <person name="Hugenholtz P."/>
            <person name="Woyke T."/>
            <person name="Wu D."/>
            <person name="Tindall B."/>
            <person name="Pomrenke H.G."/>
            <person name="Brambilla E."/>
            <person name="Klenk H.-P."/>
            <person name="Eisen J.A."/>
        </authorList>
    </citation>
    <scope>NUCLEOTIDE SEQUENCE [LARGE SCALE GENOMIC DNA]</scope>
    <source>
        <strain evidence="3">DSM 17093 / CIP 108686 / LMG 22925 / RQ-24</strain>
    </source>
</reference>
<feature type="transmembrane region" description="Helical" evidence="1">
    <location>
        <begin position="15"/>
        <end position="39"/>
    </location>
</feature>
<sequence length="132" mass="14146">MANTNRAPAAKARPASVYVLMALLLLLSANALFGGYSLLADPSGGGLGMPVSLLEGSLFADFLIPGLILFSVLGLFPLLIIWALWSRPTFGVLKGLERLTHEHWAWAGIVFTGLLFGNAEAAKQPEPSRRRT</sequence>
<evidence type="ECO:0000313" key="2">
    <source>
        <dbReference type="EMBL" id="ADI14904.1"/>
    </source>
</evidence>
<dbReference type="AlphaFoldDB" id="D7CQC0"/>
<feature type="transmembrane region" description="Helical" evidence="1">
    <location>
        <begin position="59"/>
        <end position="84"/>
    </location>
</feature>
<organism evidence="2 3">
    <name type="scientific">Truepera radiovictrix (strain DSM 17093 / CIP 108686 / LMG 22925 / RQ-24)</name>
    <dbReference type="NCBI Taxonomy" id="649638"/>
    <lineage>
        <taxon>Bacteria</taxon>
        <taxon>Thermotogati</taxon>
        <taxon>Deinococcota</taxon>
        <taxon>Deinococci</taxon>
        <taxon>Trueperales</taxon>
        <taxon>Trueperaceae</taxon>
        <taxon>Truepera</taxon>
    </lineage>
</organism>
<keyword evidence="1" id="KW-1133">Transmembrane helix</keyword>
<protein>
    <submittedName>
        <fullName evidence="2">Uncharacterized protein</fullName>
    </submittedName>
</protein>
<accession>D7CQC0</accession>
<gene>
    <name evidence="2" type="ordered locus">Trad_1786</name>
</gene>
<keyword evidence="3" id="KW-1185">Reference proteome</keyword>
<evidence type="ECO:0000313" key="3">
    <source>
        <dbReference type="Proteomes" id="UP000000379"/>
    </source>
</evidence>
<dbReference type="HOGENOM" id="CLU_1916166_0_0_0"/>
<dbReference type="Proteomes" id="UP000000379">
    <property type="component" value="Chromosome"/>
</dbReference>
<proteinExistence type="predicted"/>
<name>D7CQC0_TRURR</name>
<dbReference type="STRING" id="649638.Trad_1786"/>
<dbReference type="RefSeq" id="WP_013178271.1">
    <property type="nucleotide sequence ID" value="NC_014221.1"/>
</dbReference>
<reference evidence="2 3" key="2">
    <citation type="journal article" date="2011" name="Stand. Genomic Sci.">
        <title>Complete genome sequence of Truepera radiovictrix type strain (RQ-24).</title>
        <authorList>
            <person name="Ivanova N."/>
            <person name="Rohde C."/>
            <person name="Munk C."/>
            <person name="Nolan M."/>
            <person name="Lucas S."/>
            <person name="Del Rio T.G."/>
            <person name="Tice H."/>
            <person name="Deshpande S."/>
            <person name="Cheng J.F."/>
            <person name="Tapia R."/>
            <person name="Han C."/>
            <person name="Goodwin L."/>
            <person name="Pitluck S."/>
            <person name="Liolios K."/>
            <person name="Mavromatis K."/>
            <person name="Mikhailova N."/>
            <person name="Pati A."/>
            <person name="Chen A."/>
            <person name="Palaniappan K."/>
            <person name="Land M."/>
            <person name="Hauser L."/>
            <person name="Chang Y.J."/>
            <person name="Jeffries C.D."/>
            <person name="Brambilla E."/>
            <person name="Rohde M."/>
            <person name="Goker M."/>
            <person name="Tindall B.J."/>
            <person name="Woyke T."/>
            <person name="Bristow J."/>
            <person name="Eisen J.A."/>
            <person name="Markowitz V."/>
            <person name="Hugenholtz P."/>
            <person name="Kyrpides N.C."/>
            <person name="Klenk H.P."/>
            <person name="Lapidus A."/>
        </authorList>
    </citation>
    <scope>NUCLEOTIDE SEQUENCE [LARGE SCALE GENOMIC DNA]</scope>
    <source>
        <strain evidence="3">DSM 17093 / CIP 108686 / LMG 22925 / RQ-24</strain>
    </source>
</reference>
<keyword evidence="1" id="KW-0812">Transmembrane</keyword>